<dbReference type="InterPro" id="IPR006287">
    <property type="entry name" value="DJ-1"/>
</dbReference>
<dbReference type="Pfam" id="PF01965">
    <property type="entry name" value="DJ-1_PfpI"/>
    <property type="match status" value="1"/>
</dbReference>
<dbReference type="Gene3D" id="3.40.50.880">
    <property type="match status" value="1"/>
</dbReference>
<sequence length="179" mass="18736">MTNALVPLFEGFEEIEAITIIDVLRRAGVEVTTASLTTQTVIGGHAIAIIADTLLDQVDASQFDAIVLAGGAGTFRMKEDPRIAKMLIAHDSANKLVAAICAAPTVLSAAGLLKDKRATSYPSVKDEMQVAEYLTIPVVVDGNVVTSRGAGTAMAFALKLVEILKGEAIANKLAVDMIV</sequence>
<accession>A0ABR8C8L7</accession>
<evidence type="ECO:0000313" key="2">
    <source>
        <dbReference type="EMBL" id="MBD2315809.1"/>
    </source>
</evidence>
<dbReference type="PANTHER" id="PTHR48094">
    <property type="entry name" value="PROTEIN/NUCLEIC ACID DEGLYCASE DJ-1-RELATED"/>
    <property type="match status" value="1"/>
</dbReference>
<evidence type="ECO:0000259" key="1">
    <source>
        <dbReference type="Pfam" id="PF01965"/>
    </source>
</evidence>
<dbReference type="InterPro" id="IPR050325">
    <property type="entry name" value="Prot/Nucl_acid_deglycase"/>
</dbReference>
<evidence type="ECO:0000313" key="3">
    <source>
        <dbReference type="Proteomes" id="UP000618445"/>
    </source>
</evidence>
<dbReference type="InterPro" id="IPR002818">
    <property type="entry name" value="DJ-1/PfpI"/>
</dbReference>
<comment type="caution">
    <text evidence="2">The sequence shown here is derived from an EMBL/GenBank/DDBJ whole genome shotgun (WGS) entry which is preliminary data.</text>
</comment>
<dbReference type="EMBL" id="JACJQY010000003">
    <property type="protein sequence ID" value="MBD2315809.1"/>
    <property type="molecule type" value="Genomic_DNA"/>
</dbReference>
<name>A0ABR8C8L7_9CYAN</name>
<dbReference type="Proteomes" id="UP000618445">
    <property type="component" value="Unassembled WGS sequence"/>
</dbReference>
<feature type="domain" description="DJ-1/PfpI" evidence="1">
    <location>
        <begin position="4"/>
        <end position="162"/>
    </location>
</feature>
<dbReference type="RefSeq" id="WP_190576182.1">
    <property type="nucleotide sequence ID" value="NZ_CAWPQU010000023.1"/>
</dbReference>
<protein>
    <submittedName>
        <fullName evidence="2">DJ-1/PfpI family protein</fullName>
    </submittedName>
</protein>
<dbReference type="PANTHER" id="PTHR48094:SF12">
    <property type="entry name" value="PARKINSON DISEASE PROTEIN 7 HOMOLOG"/>
    <property type="match status" value="1"/>
</dbReference>
<dbReference type="InterPro" id="IPR029062">
    <property type="entry name" value="Class_I_gatase-like"/>
</dbReference>
<gene>
    <name evidence="2" type="ORF">H6G05_02975</name>
</gene>
<proteinExistence type="predicted"/>
<dbReference type="NCBIfam" id="TIGR01383">
    <property type="entry name" value="not_thiJ"/>
    <property type="match status" value="1"/>
</dbReference>
<reference evidence="2 3" key="1">
    <citation type="journal article" date="2020" name="ISME J.">
        <title>Comparative genomics reveals insights into cyanobacterial evolution and habitat adaptation.</title>
        <authorList>
            <person name="Chen M.Y."/>
            <person name="Teng W.K."/>
            <person name="Zhao L."/>
            <person name="Hu C.X."/>
            <person name="Zhou Y.K."/>
            <person name="Han B.P."/>
            <person name="Song L.R."/>
            <person name="Shu W.S."/>
        </authorList>
    </citation>
    <scope>NUCLEOTIDE SEQUENCE [LARGE SCALE GENOMIC DNA]</scope>
    <source>
        <strain evidence="2 3">FACHB-1050</strain>
    </source>
</reference>
<keyword evidence="3" id="KW-1185">Reference proteome</keyword>
<dbReference type="CDD" id="cd03135">
    <property type="entry name" value="GATase1_DJ-1"/>
    <property type="match status" value="1"/>
</dbReference>
<organism evidence="2 3">
    <name type="scientific">Phormidium tenue FACHB-1050</name>
    <dbReference type="NCBI Taxonomy" id="2692857"/>
    <lineage>
        <taxon>Bacteria</taxon>
        <taxon>Bacillati</taxon>
        <taxon>Cyanobacteriota</taxon>
        <taxon>Cyanophyceae</taxon>
        <taxon>Oscillatoriophycideae</taxon>
        <taxon>Oscillatoriales</taxon>
        <taxon>Oscillatoriaceae</taxon>
        <taxon>Phormidium</taxon>
    </lineage>
</organism>
<dbReference type="SUPFAM" id="SSF52317">
    <property type="entry name" value="Class I glutamine amidotransferase-like"/>
    <property type="match status" value="1"/>
</dbReference>